<name>A0A7C2M5P9_9FLAO</name>
<protein>
    <recommendedName>
        <fullName evidence="1">Transposase IS4-like domain-containing protein</fullName>
    </recommendedName>
</protein>
<dbReference type="InterPro" id="IPR002559">
    <property type="entry name" value="Transposase_11"/>
</dbReference>
<dbReference type="Proteomes" id="UP000885753">
    <property type="component" value="Unassembled WGS sequence"/>
</dbReference>
<dbReference type="Pfam" id="PF01609">
    <property type="entry name" value="DDE_Tnp_1"/>
    <property type="match status" value="1"/>
</dbReference>
<evidence type="ECO:0000259" key="1">
    <source>
        <dbReference type="Pfam" id="PF01609"/>
    </source>
</evidence>
<dbReference type="AlphaFoldDB" id="A0A7C2M5P9"/>
<dbReference type="InterPro" id="IPR012337">
    <property type="entry name" value="RNaseH-like_sf"/>
</dbReference>
<evidence type="ECO:0000313" key="2">
    <source>
        <dbReference type="EMBL" id="HER40278.1"/>
    </source>
</evidence>
<dbReference type="GO" id="GO:0004803">
    <property type="term" value="F:transposase activity"/>
    <property type="evidence" value="ECO:0007669"/>
    <property type="project" value="InterPro"/>
</dbReference>
<feature type="domain" description="Transposase IS4-like" evidence="1">
    <location>
        <begin position="219"/>
        <end position="393"/>
    </location>
</feature>
<gene>
    <name evidence="2" type="ORF">ENO10_03570</name>
</gene>
<sequence length="483" mass="57055">MLQSKDINKIAELKNGFTPRWLEPDFILSSLKCFSFSAVCKCLNPLKTRGYSFESIFSCLISLPFLGLQSVHSFTGSAMAAHIEARKDVFYRLKNNVKICWRMIHLMFALKFIKLALNQGENNDDTIKCAIIDDSMLHKTGRYIEKISRMFDHVSQRFALGYKLLTMGYWDGTSFIPLDFSLHREKGKNKDKPYGLKKREYRKQYRKKREKGTHSWDRAKEADSTKIESALKMFWRAISQGIKIDYLLMDSWFTCEAFVRAVKRVKSQKVHLIGMYKTPKTKFSYLGELLTYSQIRNRLGTEKRCRKLRLHYYEATVDYNGVPIKMFFSRKGRNGKWRMFITTDTELSFIKMIEIYQIRWTVEVFYKEAKQLLGLGRCQSNDFDAQIADTTITMIQYILLTLKFRFEHYETKGALFQHVKEGIIQSRLNERLWGLFIELMRVIEVLFDEIDEMDIMEKILNDEQAYEMIKRLLPDEFEIEKAA</sequence>
<comment type="caution">
    <text evidence="2">The sequence shown here is derived from an EMBL/GenBank/DDBJ whole genome shotgun (WGS) entry which is preliminary data.</text>
</comment>
<dbReference type="SUPFAM" id="SSF53098">
    <property type="entry name" value="Ribonuclease H-like"/>
    <property type="match status" value="1"/>
</dbReference>
<dbReference type="GO" id="GO:0006313">
    <property type="term" value="P:DNA transposition"/>
    <property type="evidence" value="ECO:0007669"/>
    <property type="project" value="InterPro"/>
</dbReference>
<proteinExistence type="predicted"/>
<organism evidence="2">
    <name type="scientific">Salinimicrobium catena</name>
    <dbReference type="NCBI Taxonomy" id="390640"/>
    <lineage>
        <taxon>Bacteria</taxon>
        <taxon>Pseudomonadati</taxon>
        <taxon>Bacteroidota</taxon>
        <taxon>Flavobacteriia</taxon>
        <taxon>Flavobacteriales</taxon>
        <taxon>Flavobacteriaceae</taxon>
        <taxon>Salinimicrobium</taxon>
    </lineage>
</organism>
<dbReference type="EMBL" id="DSEE01000262">
    <property type="protein sequence ID" value="HER40278.1"/>
    <property type="molecule type" value="Genomic_DNA"/>
</dbReference>
<reference evidence="2" key="1">
    <citation type="journal article" date="2020" name="mSystems">
        <title>Genome- and Community-Level Interaction Insights into Carbon Utilization and Element Cycling Functions of Hydrothermarchaeota in Hydrothermal Sediment.</title>
        <authorList>
            <person name="Zhou Z."/>
            <person name="Liu Y."/>
            <person name="Xu W."/>
            <person name="Pan J."/>
            <person name="Luo Z.H."/>
            <person name="Li M."/>
        </authorList>
    </citation>
    <scope>NUCLEOTIDE SEQUENCE [LARGE SCALE GENOMIC DNA]</scope>
    <source>
        <strain evidence="2">SpSt-1235</strain>
    </source>
</reference>
<accession>A0A7C2M5P9</accession>
<dbReference type="GO" id="GO:0003677">
    <property type="term" value="F:DNA binding"/>
    <property type="evidence" value="ECO:0007669"/>
    <property type="project" value="InterPro"/>
</dbReference>